<sequence length="180" mass="19140">MFILLTAAALAQGTAPTAPKPVTKVELGAKLDSDYADLDSDKDGKVGAEEIKARLVKSAEEDIATLEKERDAAFARFDSNGDGTISRVEFDERAKLPTLKDPDPKPFLERFDANKDGAISADEFRAPTLANFDRLDSNKDGTLSPAEQQASARAPAKAPASVSASKGAKPKVKETPPIGR</sequence>
<dbReference type="Pfam" id="PF13499">
    <property type="entry name" value="EF-hand_7"/>
    <property type="match status" value="1"/>
</dbReference>
<evidence type="ECO:0000313" key="4">
    <source>
        <dbReference type="EMBL" id="QDP19490.1"/>
    </source>
</evidence>
<name>A0A516IRG3_9SPHN</name>
<dbReference type="InterPro" id="IPR011992">
    <property type="entry name" value="EF-hand-dom_pair"/>
</dbReference>
<dbReference type="KEGG" id="sxa:FMM02_05645"/>
<dbReference type="CDD" id="cd00051">
    <property type="entry name" value="EFh"/>
    <property type="match status" value="2"/>
</dbReference>
<evidence type="ECO:0000259" key="3">
    <source>
        <dbReference type="PROSITE" id="PS50222"/>
    </source>
</evidence>
<evidence type="ECO:0000256" key="1">
    <source>
        <dbReference type="SAM" id="Coils"/>
    </source>
</evidence>
<dbReference type="GO" id="GO:0005509">
    <property type="term" value="F:calcium ion binding"/>
    <property type="evidence" value="ECO:0007669"/>
    <property type="project" value="InterPro"/>
</dbReference>
<proteinExistence type="predicted"/>
<evidence type="ECO:0000313" key="5">
    <source>
        <dbReference type="Proteomes" id="UP000321857"/>
    </source>
</evidence>
<dbReference type="Gene3D" id="1.10.238.10">
    <property type="entry name" value="EF-hand"/>
    <property type="match status" value="2"/>
</dbReference>
<dbReference type="Proteomes" id="UP000321857">
    <property type="component" value="Chromosome"/>
</dbReference>
<dbReference type="OrthoDB" id="113323at2"/>
<keyword evidence="5" id="KW-1185">Reference proteome</keyword>
<evidence type="ECO:0000256" key="2">
    <source>
        <dbReference type="SAM" id="MobiDB-lite"/>
    </source>
</evidence>
<gene>
    <name evidence="4" type="ORF">FMM02_05645</name>
</gene>
<dbReference type="EMBL" id="CP041659">
    <property type="protein sequence ID" value="QDP19490.1"/>
    <property type="molecule type" value="Genomic_DNA"/>
</dbReference>
<feature type="coiled-coil region" evidence="1">
    <location>
        <begin position="49"/>
        <end position="76"/>
    </location>
</feature>
<feature type="region of interest" description="Disordered" evidence="2">
    <location>
        <begin position="131"/>
        <end position="180"/>
    </location>
</feature>
<dbReference type="AlphaFoldDB" id="A0A516IRG3"/>
<feature type="domain" description="EF-hand" evidence="3">
    <location>
        <begin position="65"/>
        <end position="100"/>
    </location>
</feature>
<dbReference type="RefSeq" id="WP_147493943.1">
    <property type="nucleotide sequence ID" value="NZ_CP041659.1"/>
</dbReference>
<accession>A0A516IRG3</accession>
<dbReference type="Pfam" id="PF13202">
    <property type="entry name" value="EF-hand_5"/>
    <property type="match status" value="2"/>
</dbReference>
<organism evidence="4 5">
    <name type="scientific">Sphingomonas xanthus</name>
    <dbReference type="NCBI Taxonomy" id="2594473"/>
    <lineage>
        <taxon>Bacteria</taxon>
        <taxon>Pseudomonadati</taxon>
        <taxon>Pseudomonadota</taxon>
        <taxon>Alphaproteobacteria</taxon>
        <taxon>Sphingomonadales</taxon>
        <taxon>Sphingomonadaceae</taxon>
        <taxon>Sphingomonas</taxon>
    </lineage>
</organism>
<dbReference type="InterPro" id="IPR002048">
    <property type="entry name" value="EF_hand_dom"/>
</dbReference>
<dbReference type="PROSITE" id="PS00018">
    <property type="entry name" value="EF_HAND_1"/>
    <property type="match status" value="3"/>
</dbReference>
<feature type="compositionally biased region" description="Low complexity" evidence="2">
    <location>
        <begin position="144"/>
        <end position="167"/>
    </location>
</feature>
<dbReference type="InterPro" id="IPR018247">
    <property type="entry name" value="EF_Hand_1_Ca_BS"/>
</dbReference>
<reference evidence="4 5" key="1">
    <citation type="submission" date="2019-07" db="EMBL/GenBank/DDBJ databases">
        <title>Sphingomonas AE3 Genome sequencing and assembly.</title>
        <authorList>
            <person name="Kim H."/>
        </authorList>
    </citation>
    <scope>NUCLEOTIDE SEQUENCE [LARGE SCALE GENOMIC DNA]</scope>
    <source>
        <strain evidence="4 5">AE3</strain>
    </source>
</reference>
<protein>
    <recommendedName>
        <fullName evidence="3">EF-hand domain-containing protein</fullName>
    </recommendedName>
</protein>
<dbReference type="SMART" id="SM00054">
    <property type="entry name" value="EFh"/>
    <property type="match status" value="3"/>
</dbReference>
<feature type="domain" description="EF-hand" evidence="3">
    <location>
        <begin position="26"/>
        <end position="61"/>
    </location>
</feature>
<dbReference type="PROSITE" id="PS50222">
    <property type="entry name" value="EF_HAND_2"/>
    <property type="match status" value="2"/>
</dbReference>
<dbReference type="SUPFAM" id="SSF47473">
    <property type="entry name" value="EF-hand"/>
    <property type="match status" value="1"/>
</dbReference>
<keyword evidence="1" id="KW-0175">Coiled coil</keyword>